<dbReference type="GO" id="GO:0003676">
    <property type="term" value="F:nucleic acid binding"/>
    <property type="evidence" value="ECO:0007669"/>
    <property type="project" value="InterPro"/>
</dbReference>
<protein>
    <submittedName>
        <fullName evidence="1">Uncharacterized protein</fullName>
    </submittedName>
</protein>
<name>A0A4Y2H9N3_ARAVE</name>
<comment type="caution">
    <text evidence="1">The sequence shown here is derived from an EMBL/GenBank/DDBJ whole genome shotgun (WGS) entry which is preliminary data.</text>
</comment>
<dbReference type="InterPro" id="IPR036397">
    <property type="entry name" value="RNaseH_sf"/>
</dbReference>
<proteinExistence type="predicted"/>
<dbReference type="AlphaFoldDB" id="A0A4Y2H9N3"/>
<accession>A0A4Y2H9N3</accession>
<dbReference type="OrthoDB" id="10006939at2759"/>
<sequence>MNIIEDIRDALLHAVEKRSPPPRTPTDLWTALKDSWCELPPGYLETLIESMSRRVAALLRAVQQEHFPAYERNKTRLIQLLTQKMAAEGIETRAATGNADTYIVRCGLEKATSHPIVAITGTCHVTYCITNGAPLEEEELEFDQITEKYAEIYYEQV</sequence>
<evidence type="ECO:0000313" key="1">
    <source>
        <dbReference type="EMBL" id="GBM61775.1"/>
    </source>
</evidence>
<keyword evidence="2" id="KW-1185">Reference proteome</keyword>
<organism evidence="1 2">
    <name type="scientific">Araneus ventricosus</name>
    <name type="common">Orbweaver spider</name>
    <name type="synonym">Epeira ventricosa</name>
    <dbReference type="NCBI Taxonomy" id="182803"/>
    <lineage>
        <taxon>Eukaryota</taxon>
        <taxon>Metazoa</taxon>
        <taxon>Ecdysozoa</taxon>
        <taxon>Arthropoda</taxon>
        <taxon>Chelicerata</taxon>
        <taxon>Arachnida</taxon>
        <taxon>Araneae</taxon>
        <taxon>Araneomorphae</taxon>
        <taxon>Entelegynae</taxon>
        <taxon>Araneoidea</taxon>
        <taxon>Araneidae</taxon>
        <taxon>Araneus</taxon>
    </lineage>
</organism>
<reference evidence="1 2" key="1">
    <citation type="journal article" date="2019" name="Sci. Rep.">
        <title>Orb-weaving spider Araneus ventricosus genome elucidates the spidroin gene catalogue.</title>
        <authorList>
            <person name="Kono N."/>
            <person name="Nakamura H."/>
            <person name="Ohtoshi R."/>
            <person name="Moran D.A.P."/>
            <person name="Shinohara A."/>
            <person name="Yoshida Y."/>
            <person name="Fujiwara M."/>
            <person name="Mori M."/>
            <person name="Tomita M."/>
            <person name="Arakawa K."/>
        </authorList>
    </citation>
    <scope>NUCLEOTIDE SEQUENCE [LARGE SCALE GENOMIC DNA]</scope>
</reference>
<dbReference type="Proteomes" id="UP000499080">
    <property type="component" value="Unassembled WGS sequence"/>
</dbReference>
<gene>
    <name evidence="1" type="ORF">AVEN_18339_1</name>
</gene>
<dbReference type="Gene3D" id="3.30.420.10">
    <property type="entry name" value="Ribonuclease H-like superfamily/Ribonuclease H"/>
    <property type="match status" value="1"/>
</dbReference>
<evidence type="ECO:0000313" key="2">
    <source>
        <dbReference type="Proteomes" id="UP000499080"/>
    </source>
</evidence>
<dbReference type="EMBL" id="BGPR01001783">
    <property type="protein sequence ID" value="GBM61775.1"/>
    <property type="molecule type" value="Genomic_DNA"/>
</dbReference>